<protein>
    <recommendedName>
        <fullName evidence="4">Ricin B lectin domain-containing protein</fullName>
    </recommendedName>
</protein>
<dbReference type="EMBL" id="JBIRRB010000007">
    <property type="protein sequence ID" value="MFI0913154.1"/>
    <property type="molecule type" value="Genomic_DNA"/>
</dbReference>
<dbReference type="Proteomes" id="UP001611162">
    <property type="component" value="Unassembled WGS sequence"/>
</dbReference>
<dbReference type="Gene3D" id="2.80.10.50">
    <property type="match status" value="1"/>
</dbReference>
<evidence type="ECO:0000313" key="3">
    <source>
        <dbReference type="Proteomes" id="UP001611162"/>
    </source>
</evidence>
<dbReference type="SUPFAM" id="SSF50370">
    <property type="entry name" value="Ricin B-like lectins"/>
    <property type="match status" value="1"/>
</dbReference>
<name>A0ABW7T6L9_9ACTN</name>
<dbReference type="RefSeq" id="WP_397613682.1">
    <property type="nucleotide sequence ID" value="NZ_JBIRRB010000007.1"/>
</dbReference>
<sequence>MNSWPGRTAPPTSGAANSTTRSRAAPAGSTRTPRPVRTGSGPRTGRADKAGTQRWDIRYAGHRWQVETYGDGTLRFRNDRAHLCLVPAARAAAYVTIEKCDDDARQRWTIVP</sequence>
<evidence type="ECO:0000256" key="1">
    <source>
        <dbReference type="SAM" id="MobiDB-lite"/>
    </source>
</evidence>
<evidence type="ECO:0008006" key="4">
    <source>
        <dbReference type="Google" id="ProtNLM"/>
    </source>
</evidence>
<dbReference type="InterPro" id="IPR035992">
    <property type="entry name" value="Ricin_B-like_lectins"/>
</dbReference>
<comment type="caution">
    <text evidence="2">The sequence shown here is derived from an EMBL/GenBank/DDBJ whole genome shotgun (WGS) entry which is preliminary data.</text>
</comment>
<feature type="compositionally biased region" description="Basic and acidic residues" evidence="1">
    <location>
        <begin position="45"/>
        <end position="54"/>
    </location>
</feature>
<proteinExistence type="predicted"/>
<accession>A0ABW7T6L9</accession>
<reference evidence="2 3" key="1">
    <citation type="submission" date="2024-10" db="EMBL/GenBank/DDBJ databases">
        <title>The Natural Products Discovery Center: Release of the First 8490 Sequenced Strains for Exploring Actinobacteria Biosynthetic Diversity.</title>
        <authorList>
            <person name="Kalkreuter E."/>
            <person name="Kautsar S.A."/>
            <person name="Yang D."/>
            <person name="Bader C.D."/>
            <person name="Teijaro C.N."/>
            <person name="Fluegel L."/>
            <person name="Davis C.M."/>
            <person name="Simpson J.R."/>
            <person name="Lauterbach L."/>
            <person name="Steele A.D."/>
            <person name="Gui C."/>
            <person name="Meng S."/>
            <person name="Li G."/>
            <person name="Viehrig K."/>
            <person name="Ye F."/>
            <person name="Su P."/>
            <person name="Kiefer A.F."/>
            <person name="Nichols A."/>
            <person name="Cepeda A.J."/>
            <person name="Yan W."/>
            <person name="Fan B."/>
            <person name="Jiang Y."/>
            <person name="Adhikari A."/>
            <person name="Zheng C.-J."/>
            <person name="Schuster L."/>
            <person name="Cowan T.M."/>
            <person name="Smanski M.J."/>
            <person name="Chevrette M.G."/>
            <person name="De Carvalho L.P.S."/>
            <person name="Shen B."/>
        </authorList>
    </citation>
    <scope>NUCLEOTIDE SEQUENCE [LARGE SCALE GENOMIC DNA]</scope>
    <source>
        <strain evidence="2 3">NPDC020979</strain>
    </source>
</reference>
<feature type="region of interest" description="Disordered" evidence="1">
    <location>
        <begin position="1"/>
        <end position="54"/>
    </location>
</feature>
<gene>
    <name evidence="2" type="ORF">ACH4TF_22205</name>
</gene>
<evidence type="ECO:0000313" key="2">
    <source>
        <dbReference type="EMBL" id="MFI0913154.1"/>
    </source>
</evidence>
<organism evidence="2 3">
    <name type="scientific">Streptomyces abikoensis</name>
    <dbReference type="NCBI Taxonomy" id="97398"/>
    <lineage>
        <taxon>Bacteria</taxon>
        <taxon>Bacillati</taxon>
        <taxon>Actinomycetota</taxon>
        <taxon>Actinomycetes</taxon>
        <taxon>Kitasatosporales</taxon>
        <taxon>Streptomycetaceae</taxon>
        <taxon>Streptomyces</taxon>
    </lineage>
</organism>
<keyword evidence="3" id="KW-1185">Reference proteome</keyword>
<feature type="compositionally biased region" description="Polar residues" evidence="1">
    <location>
        <begin position="1"/>
        <end position="22"/>
    </location>
</feature>
<dbReference type="PROSITE" id="PS50231">
    <property type="entry name" value="RICIN_B_LECTIN"/>
    <property type="match status" value="1"/>
</dbReference>